<evidence type="ECO:0000313" key="1">
    <source>
        <dbReference type="EMBL" id="EHL79146.1"/>
    </source>
</evidence>
<comment type="caution">
    <text evidence="1">The sequence shown here is derived from an EMBL/GenBank/DDBJ whole genome shotgun (WGS) entry which is preliminary data.</text>
</comment>
<keyword evidence="2" id="KW-1185">Reference proteome</keyword>
<dbReference type="AlphaFoldDB" id="G9QI80"/>
<proteinExistence type="predicted"/>
<dbReference type="Proteomes" id="UP000011747">
    <property type="component" value="Unassembled WGS sequence"/>
</dbReference>
<gene>
    <name evidence="1" type="ORF">HMPREF1015_01444</name>
</gene>
<protein>
    <submittedName>
        <fullName evidence="1">Uncharacterized protein</fullName>
    </submittedName>
</protein>
<name>G9QI80_9BACI</name>
<organism evidence="1 2">
    <name type="scientific">Bacillus smithii 7_3_47FAA</name>
    <dbReference type="NCBI Taxonomy" id="665952"/>
    <lineage>
        <taxon>Bacteria</taxon>
        <taxon>Bacillati</taxon>
        <taxon>Bacillota</taxon>
        <taxon>Bacilli</taxon>
        <taxon>Bacillales</taxon>
        <taxon>Bacillaceae</taxon>
        <taxon>Bacillus</taxon>
    </lineage>
</organism>
<evidence type="ECO:0000313" key="2">
    <source>
        <dbReference type="Proteomes" id="UP000011747"/>
    </source>
</evidence>
<dbReference type="EMBL" id="ACWF01000028">
    <property type="protein sequence ID" value="EHL79146.1"/>
    <property type="molecule type" value="Genomic_DNA"/>
</dbReference>
<accession>G9QI80</accession>
<dbReference type="HOGENOM" id="CLU_2696966_0_0_9"/>
<reference evidence="1 2" key="1">
    <citation type="submission" date="2011-09" db="EMBL/GenBank/DDBJ databases">
        <title>The Genome Sequence of Bacillus smithii 7_3_47FAA.</title>
        <authorList>
            <consortium name="The Broad Institute Genome Sequencing Platform"/>
            <person name="Earl A."/>
            <person name="Ward D."/>
            <person name="Feldgarden M."/>
            <person name="Gevers D."/>
            <person name="Daigneault M."/>
            <person name="Strauss J."/>
            <person name="Allen-Vercoe E."/>
            <person name="Young S.K."/>
            <person name="Zeng Q."/>
            <person name="Gargeya S."/>
            <person name="Fitzgerald M."/>
            <person name="Haas B."/>
            <person name="Abouelleil A."/>
            <person name="Alvarado L."/>
            <person name="Arachchi H.M."/>
            <person name="Berlin A."/>
            <person name="Brown A."/>
            <person name="Chapman S.B."/>
            <person name="Chen Z."/>
            <person name="Dunbar C."/>
            <person name="Freedman E."/>
            <person name="Gearin G."/>
            <person name="Goldberg J."/>
            <person name="Griggs A."/>
            <person name="Gujja S."/>
            <person name="Heiman D."/>
            <person name="Howarth C."/>
            <person name="Larson L."/>
            <person name="Lui A."/>
            <person name="MacDonald P.J.P."/>
            <person name="Montmayeur A."/>
            <person name="Murphy C."/>
            <person name="Neiman D."/>
            <person name="Pearson M."/>
            <person name="Priest M."/>
            <person name="Roberts A."/>
            <person name="Saif S."/>
            <person name="Shea T."/>
            <person name="Shenoy N."/>
            <person name="Sisk P."/>
            <person name="Stolte C."/>
            <person name="Sykes S."/>
            <person name="Wortman J."/>
            <person name="Nusbaum C."/>
            <person name="Birren B."/>
        </authorList>
    </citation>
    <scope>NUCLEOTIDE SEQUENCE [LARGE SCALE GENOMIC DNA]</scope>
    <source>
        <strain evidence="1 2">7_3_47FAA</strain>
    </source>
</reference>
<sequence length="73" mass="8107">MPCAQKEGEILPMSSIHGNNKKNQFTLGKDWRKVLLFIGKISTLPLTCTKTISPLLSNVLKKLTCIHSNLSII</sequence>